<dbReference type="Proteomes" id="UP000252419">
    <property type="component" value="Unassembled WGS sequence"/>
</dbReference>
<sequence length="71" mass="7786">MADNQFTKGALLVEVRGKAYAVRMSEAVFIAVLDAAKGATPNGKLVLDDLPNQNIFTEMFEVSELKPHHLN</sequence>
<organism evidence="1 2">
    <name type="scientific">Thalassospira xianhensis MCCC 1A02616</name>
    <dbReference type="NCBI Taxonomy" id="1177929"/>
    <lineage>
        <taxon>Bacteria</taxon>
        <taxon>Pseudomonadati</taxon>
        <taxon>Pseudomonadota</taxon>
        <taxon>Alphaproteobacteria</taxon>
        <taxon>Rhodospirillales</taxon>
        <taxon>Thalassospiraceae</taxon>
        <taxon>Thalassospira</taxon>
    </lineage>
</organism>
<proteinExistence type="predicted"/>
<accession>A0A367UHP7</accession>
<name>A0A367UHP7_9PROT</name>
<keyword evidence="2" id="KW-1185">Reference proteome</keyword>
<dbReference type="RefSeq" id="WP_147249984.1">
    <property type="nucleotide sequence ID" value="NZ_JPWA01000001.1"/>
</dbReference>
<protein>
    <submittedName>
        <fullName evidence="1">Uncharacterized protein</fullName>
    </submittedName>
</protein>
<gene>
    <name evidence="1" type="ORF">TH5_00195</name>
</gene>
<dbReference type="EMBL" id="JPWA01000001">
    <property type="protein sequence ID" value="RCK07540.1"/>
    <property type="molecule type" value="Genomic_DNA"/>
</dbReference>
<comment type="caution">
    <text evidence="1">The sequence shown here is derived from an EMBL/GenBank/DDBJ whole genome shotgun (WGS) entry which is preliminary data.</text>
</comment>
<reference evidence="1 2" key="1">
    <citation type="submission" date="2014-07" db="EMBL/GenBank/DDBJ databases">
        <title>Draft genome sequence of Thalassospira xianhensis P-4 (MCCC 1A02616).</title>
        <authorList>
            <person name="Lai Q."/>
            <person name="Shao Z."/>
        </authorList>
    </citation>
    <scope>NUCLEOTIDE SEQUENCE [LARGE SCALE GENOMIC DNA]</scope>
    <source>
        <strain evidence="1 2">MCCC 1A02616</strain>
    </source>
</reference>
<dbReference type="AlphaFoldDB" id="A0A367UHP7"/>
<evidence type="ECO:0000313" key="1">
    <source>
        <dbReference type="EMBL" id="RCK07540.1"/>
    </source>
</evidence>
<evidence type="ECO:0000313" key="2">
    <source>
        <dbReference type="Proteomes" id="UP000252419"/>
    </source>
</evidence>